<reference evidence="1 2" key="1">
    <citation type="submission" date="2019-05" db="EMBL/GenBank/DDBJ databases">
        <title>Another draft genome of Portunus trituberculatus and its Hox gene families provides insights of decapod evolution.</title>
        <authorList>
            <person name="Jeong J.-H."/>
            <person name="Song I."/>
            <person name="Kim S."/>
            <person name="Choi T."/>
            <person name="Kim D."/>
            <person name="Ryu S."/>
            <person name="Kim W."/>
        </authorList>
    </citation>
    <scope>NUCLEOTIDE SEQUENCE [LARGE SCALE GENOMIC DNA]</scope>
    <source>
        <tissue evidence="1">Muscle</tissue>
    </source>
</reference>
<sequence>MQDDPLVLSLKIAMDHDYQTRAYINNLLHNVYDDIEEEVSELKVGILNSTSSKCITYKEINPDLSVHSVYKGKTHVYEHHRAAFTRFHVSAHSLTVEVGRWNRRGRGRLPLEERLCPCAYGHPVRAPRAVLLSRQSASLSLFLVAWRATQYQVSLQRR</sequence>
<protein>
    <submittedName>
        <fullName evidence="1">Uncharacterized protein</fullName>
    </submittedName>
</protein>
<accession>A0A5B7HNY3</accession>
<gene>
    <name evidence="1" type="ORF">E2C01_067380</name>
</gene>
<comment type="caution">
    <text evidence="1">The sequence shown here is derived from an EMBL/GenBank/DDBJ whole genome shotgun (WGS) entry which is preliminary data.</text>
</comment>
<evidence type="ECO:0000313" key="2">
    <source>
        <dbReference type="Proteomes" id="UP000324222"/>
    </source>
</evidence>
<keyword evidence="2" id="KW-1185">Reference proteome</keyword>
<proteinExistence type="predicted"/>
<dbReference type="Proteomes" id="UP000324222">
    <property type="component" value="Unassembled WGS sequence"/>
</dbReference>
<evidence type="ECO:0000313" key="1">
    <source>
        <dbReference type="EMBL" id="MPC73062.1"/>
    </source>
</evidence>
<name>A0A5B7HNY3_PORTR</name>
<dbReference type="EMBL" id="VSRR010035999">
    <property type="protein sequence ID" value="MPC73062.1"/>
    <property type="molecule type" value="Genomic_DNA"/>
</dbReference>
<dbReference type="AlphaFoldDB" id="A0A5B7HNY3"/>
<organism evidence="1 2">
    <name type="scientific">Portunus trituberculatus</name>
    <name type="common">Swimming crab</name>
    <name type="synonym">Neptunus trituberculatus</name>
    <dbReference type="NCBI Taxonomy" id="210409"/>
    <lineage>
        <taxon>Eukaryota</taxon>
        <taxon>Metazoa</taxon>
        <taxon>Ecdysozoa</taxon>
        <taxon>Arthropoda</taxon>
        <taxon>Crustacea</taxon>
        <taxon>Multicrustacea</taxon>
        <taxon>Malacostraca</taxon>
        <taxon>Eumalacostraca</taxon>
        <taxon>Eucarida</taxon>
        <taxon>Decapoda</taxon>
        <taxon>Pleocyemata</taxon>
        <taxon>Brachyura</taxon>
        <taxon>Eubrachyura</taxon>
        <taxon>Portunoidea</taxon>
        <taxon>Portunidae</taxon>
        <taxon>Portuninae</taxon>
        <taxon>Portunus</taxon>
    </lineage>
</organism>